<organism evidence="1 2">
    <name type="scientific">Hymenobacter glacieicola</name>
    <dbReference type="NCBI Taxonomy" id="1562124"/>
    <lineage>
        <taxon>Bacteria</taxon>
        <taxon>Pseudomonadati</taxon>
        <taxon>Bacteroidota</taxon>
        <taxon>Cytophagia</taxon>
        <taxon>Cytophagales</taxon>
        <taxon>Hymenobacteraceae</taxon>
        <taxon>Hymenobacter</taxon>
    </lineage>
</organism>
<comment type="caution">
    <text evidence="1">The sequence shown here is derived from an EMBL/GenBank/DDBJ whole genome shotgun (WGS) entry which is preliminary data.</text>
</comment>
<dbReference type="Proteomes" id="UP000601361">
    <property type="component" value="Unassembled WGS sequence"/>
</dbReference>
<proteinExistence type="predicted"/>
<dbReference type="EMBL" id="BMGS01000015">
    <property type="protein sequence ID" value="GGG60391.1"/>
    <property type="molecule type" value="Genomic_DNA"/>
</dbReference>
<gene>
    <name evidence="1" type="ORF">GCM10011378_40460</name>
</gene>
<name>A0ABQ1X5E8_9BACT</name>
<keyword evidence="2" id="KW-1185">Reference proteome</keyword>
<reference evidence="2" key="1">
    <citation type="journal article" date="2019" name="Int. J. Syst. Evol. Microbiol.">
        <title>The Global Catalogue of Microorganisms (GCM) 10K type strain sequencing project: providing services to taxonomists for standard genome sequencing and annotation.</title>
        <authorList>
            <consortium name="The Broad Institute Genomics Platform"/>
            <consortium name="The Broad Institute Genome Sequencing Center for Infectious Disease"/>
            <person name="Wu L."/>
            <person name="Ma J."/>
        </authorList>
    </citation>
    <scope>NUCLEOTIDE SEQUENCE [LARGE SCALE GENOMIC DNA]</scope>
    <source>
        <strain evidence="2">CGMCC 1.12990</strain>
    </source>
</reference>
<dbReference type="InterPro" id="IPR043766">
    <property type="entry name" value="BfmA-like"/>
</dbReference>
<accession>A0ABQ1X5E8</accession>
<protein>
    <submittedName>
        <fullName evidence="1">Uncharacterized protein</fullName>
    </submittedName>
</protein>
<dbReference type="Pfam" id="PF18976">
    <property type="entry name" value="DUF5712"/>
    <property type="match status" value="1"/>
</dbReference>
<evidence type="ECO:0000313" key="2">
    <source>
        <dbReference type="Proteomes" id="UP000601361"/>
    </source>
</evidence>
<sequence>MGYLIDTNVKGLQANKAKFYSLVLSLSADELAHFGNSEASRKRYTREVMER</sequence>
<evidence type="ECO:0000313" key="1">
    <source>
        <dbReference type="EMBL" id="GGG60391.1"/>
    </source>
</evidence>